<accession>A0AAD8JGR7</accession>
<organism evidence="2 3">
    <name type="scientific">Heracleum sosnowskyi</name>
    <dbReference type="NCBI Taxonomy" id="360622"/>
    <lineage>
        <taxon>Eukaryota</taxon>
        <taxon>Viridiplantae</taxon>
        <taxon>Streptophyta</taxon>
        <taxon>Embryophyta</taxon>
        <taxon>Tracheophyta</taxon>
        <taxon>Spermatophyta</taxon>
        <taxon>Magnoliopsida</taxon>
        <taxon>eudicotyledons</taxon>
        <taxon>Gunneridae</taxon>
        <taxon>Pentapetalae</taxon>
        <taxon>asterids</taxon>
        <taxon>campanulids</taxon>
        <taxon>Apiales</taxon>
        <taxon>Apiaceae</taxon>
        <taxon>Apioideae</taxon>
        <taxon>apioid superclade</taxon>
        <taxon>Tordylieae</taxon>
        <taxon>Tordyliinae</taxon>
        <taxon>Heracleum</taxon>
    </lineage>
</organism>
<keyword evidence="2" id="KW-0808">Transferase</keyword>
<reference evidence="2" key="1">
    <citation type="submission" date="2023-02" db="EMBL/GenBank/DDBJ databases">
        <title>Genome of toxic invasive species Heracleum sosnowskyi carries increased number of genes despite the absence of recent whole-genome duplications.</title>
        <authorList>
            <person name="Schelkunov M."/>
            <person name="Shtratnikova V."/>
            <person name="Makarenko M."/>
            <person name="Klepikova A."/>
            <person name="Omelchenko D."/>
            <person name="Novikova G."/>
            <person name="Obukhova E."/>
            <person name="Bogdanov V."/>
            <person name="Penin A."/>
            <person name="Logacheva M."/>
        </authorList>
    </citation>
    <scope>NUCLEOTIDE SEQUENCE</scope>
    <source>
        <strain evidence="2">Hsosn_3</strain>
        <tissue evidence="2">Leaf</tissue>
    </source>
</reference>
<feature type="compositionally biased region" description="Low complexity" evidence="1">
    <location>
        <begin position="276"/>
        <end position="286"/>
    </location>
</feature>
<dbReference type="PANTHER" id="PTHR33312:SF21">
    <property type="entry name" value="MEMBRANE-ASSOCIATED KINASE REGULATOR 3-RELATED"/>
    <property type="match status" value="1"/>
</dbReference>
<dbReference type="GO" id="GO:0019210">
    <property type="term" value="F:kinase inhibitor activity"/>
    <property type="evidence" value="ECO:0007669"/>
    <property type="project" value="InterPro"/>
</dbReference>
<comment type="caution">
    <text evidence="2">The sequence shown here is derived from an EMBL/GenBank/DDBJ whole genome shotgun (WGS) entry which is preliminary data.</text>
</comment>
<sequence>MKSMATTNLTLCNNVEDEYIDMEVSSSSASLFFSSPQAREFEFQMCDSIHLEKDTTTSPADELFYKGKLLPLHLPPRLQMVQKLLQNSATKSFNEDQECNIVLPATTSNTPLDQSCNISPSESCRVSCELNQNGYFNWSTELSGFVSGTDQPKKSWSKNKLRLIKQSSLGQKLRASRAYFKSLFSKSGCTDESCAKPTCRAEESGQISNGSRDYFSRYIKVAKNTASEQIGKGTKFPTLAFIMNGIEKDEFDQDNLSRTHRKSFSGKNKRQSTMKSSSSSSSGASSLSSSFSFNSNGINDSQPLKRSSSATSEIDGSIEAAIAHCKKSQQLFTTKNTVNEAGFCSFSVSRLAA</sequence>
<keyword evidence="3" id="KW-1185">Reference proteome</keyword>
<dbReference type="EMBL" id="JAUIZM010000001">
    <property type="protein sequence ID" value="KAK1403448.1"/>
    <property type="molecule type" value="Genomic_DNA"/>
</dbReference>
<evidence type="ECO:0000313" key="2">
    <source>
        <dbReference type="EMBL" id="KAK1403448.1"/>
    </source>
</evidence>
<evidence type="ECO:0000313" key="3">
    <source>
        <dbReference type="Proteomes" id="UP001237642"/>
    </source>
</evidence>
<name>A0AAD8JGR7_9APIA</name>
<dbReference type="AlphaFoldDB" id="A0AAD8JGR7"/>
<dbReference type="Proteomes" id="UP001237642">
    <property type="component" value="Unassembled WGS sequence"/>
</dbReference>
<keyword evidence="2" id="KW-0418">Kinase</keyword>
<evidence type="ECO:0000256" key="1">
    <source>
        <dbReference type="SAM" id="MobiDB-lite"/>
    </source>
</evidence>
<dbReference type="GO" id="GO:0005886">
    <property type="term" value="C:plasma membrane"/>
    <property type="evidence" value="ECO:0007669"/>
    <property type="project" value="InterPro"/>
</dbReference>
<gene>
    <name evidence="2" type="ORF">POM88_003053</name>
</gene>
<feature type="region of interest" description="Disordered" evidence="1">
    <location>
        <begin position="253"/>
        <end position="286"/>
    </location>
</feature>
<reference evidence="2" key="2">
    <citation type="submission" date="2023-05" db="EMBL/GenBank/DDBJ databases">
        <authorList>
            <person name="Schelkunov M.I."/>
        </authorList>
    </citation>
    <scope>NUCLEOTIDE SEQUENCE</scope>
    <source>
        <strain evidence="2">Hsosn_3</strain>
        <tissue evidence="2">Leaf</tissue>
    </source>
</reference>
<dbReference type="InterPro" id="IPR039620">
    <property type="entry name" value="BKI1/MAKR1/3/4"/>
</dbReference>
<dbReference type="GO" id="GO:0016301">
    <property type="term" value="F:kinase activity"/>
    <property type="evidence" value="ECO:0007669"/>
    <property type="project" value="UniProtKB-KW"/>
</dbReference>
<protein>
    <submittedName>
        <fullName evidence="2">Membrane-associated kinase regulator 4</fullName>
    </submittedName>
</protein>
<dbReference type="PANTHER" id="PTHR33312">
    <property type="entry name" value="MEMBRANE-ASSOCIATED KINASE REGULATOR 4-RELATED"/>
    <property type="match status" value="1"/>
</dbReference>
<feature type="compositionally biased region" description="Basic residues" evidence="1">
    <location>
        <begin position="258"/>
        <end position="272"/>
    </location>
</feature>
<proteinExistence type="predicted"/>